<dbReference type="InterPro" id="IPR002629">
    <property type="entry name" value="Met_Synth_C/arc"/>
</dbReference>
<evidence type="ECO:0000259" key="15">
    <source>
        <dbReference type="Pfam" id="PF08267"/>
    </source>
</evidence>
<dbReference type="EC" id="2.1.1.14" evidence="4"/>
<evidence type="ECO:0000256" key="1">
    <source>
        <dbReference type="ARBA" id="ARBA00002777"/>
    </source>
</evidence>
<evidence type="ECO:0000256" key="2">
    <source>
        <dbReference type="ARBA" id="ARBA00004681"/>
    </source>
</evidence>
<reference evidence="17" key="1">
    <citation type="submission" date="2022-11" db="UniProtKB">
        <authorList>
            <consortium name="WormBaseParasite"/>
        </authorList>
    </citation>
    <scope>IDENTIFICATION</scope>
</reference>
<comment type="function">
    <text evidence="1">Catalyzes the transfer of a methyl group from 5-methyltetrahydrofolate to homocysteine resulting in methionine formation.</text>
</comment>
<evidence type="ECO:0000256" key="12">
    <source>
        <dbReference type="PIRSR" id="PIRSR000382-2"/>
    </source>
</evidence>
<feature type="active site" description="Proton donor" evidence="13">
    <location>
        <position position="699"/>
    </location>
</feature>
<evidence type="ECO:0000259" key="14">
    <source>
        <dbReference type="Pfam" id="PF01717"/>
    </source>
</evidence>
<keyword evidence="5" id="KW-0489">Methyltransferase</keyword>
<feature type="binding site" evidence="11">
    <location>
        <position position="566"/>
    </location>
    <ligand>
        <name>5-methyltetrahydropteroyltri-L-glutamate</name>
        <dbReference type="ChEBI" id="CHEBI:58207"/>
    </ligand>
</feature>
<dbReference type="Pfam" id="PF08267">
    <property type="entry name" value="Meth_synt_1"/>
    <property type="match status" value="1"/>
</dbReference>
<keyword evidence="16" id="KW-1185">Reference proteome</keyword>
<dbReference type="InterPro" id="IPR006276">
    <property type="entry name" value="Cobalamin-indep_Met_synthase"/>
</dbReference>
<keyword evidence="8 12" id="KW-0479">Metal-binding</keyword>
<evidence type="ECO:0000313" key="16">
    <source>
        <dbReference type="Proteomes" id="UP000887574"/>
    </source>
</evidence>
<comment type="cofactor">
    <cofactor evidence="12">
        <name>Zn(2+)</name>
        <dbReference type="ChEBI" id="CHEBI:29105"/>
    </cofactor>
    <text evidence="12">Binds 2 Zn(2+) ions per subunit.</text>
</comment>
<dbReference type="GO" id="GO:0003871">
    <property type="term" value="F:5-methyltetrahydropteroyltriglutamate-homocysteine S-methyltransferase activity"/>
    <property type="evidence" value="ECO:0007669"/>
    <property type="project" value="UniProtKB-EC"/>
</dbReference>
<evidence type="ECO:0000256" key="10">
    <source>
        <dbReference type="ARBA" id="ARBA00023167"/>
    </source>
</evidence>
<dbReference type="PANTHER" id="PTHR30519">
    <property type="entry name" value="5-METHYLTETRAHYDROPTEROYLTRIGLUTAMATE--HOMOCYSTEINE METHYLTRANSFERASE"/>
    <property type="match status" value="1"/>
</dbReference>
<protein>
    <recommendedName>
        <fullName evidence="4">5-methyltetrahydropteroyltriglutamate--homocysteine S-methyltransferase</fullName>
        <ecNumber evidence="4">2.1.1.14</ecNumber>
    </recommendedName>
</protein>
<keyword evidence="6" id="KW-0028">Amino-acid biosynthesis</keyword>
<dbReference type="Gene3D" id="3.20.20.210">
    <property type="match status" value="2"/>
</dbReference>
<dbReference type="GO" id="GO:0009086">
    <property type="term" value="P:methionine biosynthetic process"/>
    <property type="evidence" value="ECO:0007669"/>
    <property type="project" value="UniProtKB-KW"/>
</dbReference>
<dbReference type="PIRSF" id="PIRSF000382">
    <property type="entry name" value="MeTrfase_B12_ind"/>
    <property type="match status" value="1"/>
</dbReference>
<organism evidence="16 17">
    <name type="scientific">Ditylenchus dipsaci</name>
    <dbReference type="NCBI Taxonomy" id="166011"/>
    <lineage>
        <taxon>Eukaryota</taxon>
        <taxon>Metazoa</taxon>
        <taxon>Ecdysozoa</taxon>
        <taxon>Nematoda</taxon>
        <taxon>Chromadorea</taxon>
        <taxon>Rhabditida</taxon>
        <taxon>Tylenchina</taxon>
        <taxon>Tylenchomorpha</taxon>
        <taxon>Sphaerularioidea</taxon>
        <taxon>Anguinidae</taxon>
        <taxon>Anguininae</taxon>
        <taxon>Ditylenchus</taxon>
    </lineage>
</organism>
<feature type="binding site" evidence="11">
    <location>
        <position position="604"/>
    </location>
    <ligand>
        <name>L-homocysteine</name>
        <dbReference type="ChEBI" id="CHEBI:58199"/>
    </ligand>
</feature>
<evidence type="ECO:0000256" key="5">
    <source>
        <dbReference type="ARBA" id="ARBA00022603"/>
    </source>
</evidence>
<feature type="binding site" evidence="12">
    <location>
        <position position="670"/>
    </location>
    <ligand>
        <name>Zn(2+)</name>
        <dbReference type="ChEBI" id="CHEBI:29105"/>
        <label>1</label>
        <note>catalytic</note>
    </ligand>
</feature>
<feature type="binding site" evidence="11">
    <location>
        <position position="489"/>
    </location>
    <ligand>
        <name>L-methionine</name>
        <dbReference type="ChEBI" id="CHEBI:57844"/>
    </ligand>
</feature>
<dbReference type="CDD" id="cd03311">
    <property type="entry name" value="CIMS_C_terminal_like"/>
    <property type="match status" value="1"/>
</dbReference>
<accession>A0A915EDN8</accession>
<dbReference type="GO" id="GO:0008270">
    <property type="term" value="F:zinc ion binding"/>
    <property type="evidence" value="ECO:0007669"/>
    <property type="project" value="InterPro"/>
</dbReference>
<keyword evidence="10" id="KW-0486">Methionine biosynthesis</keyword>
<dbReference type="AlphaFoldDB" id="A0A915EDN8"/>
<dbReference type="Pfam" id="PF01717">
    <property type="entry name" value="Meth_synt_2"/>
    <property type="match status" value="1"/>
</dbReference>
<evidence type="ECO:0000256" key="9">
    <source>
        <dbReference type="ARBA" id="ARBA00022833"/>
    </source>
</evidence>
<dbReference type="InterPro" id="IPR038071">
    <property type="entry name" value="UROD/MetE-like_sf"/>
</dbReference>
<evidence type="ECO:0000313" key="17">
    <source>
        <dbReference type="WBParaSite" id="jg4767"/>
    </source>
</evidence>
<evidence type="ECO:0000256" key="6">
    <source>
        <dbReference type="ARBA" id="ARBA00022605"/>
    </source>
</evidence>
<feature type="binding site" evidence="11">
    <location>
        <position position="134"/>
    </location>
    <ligand>
        <name>5-methyltetrahydropteroyltri-L-glutamate</name>
        <dbReference type="ChEBI" id="CHEBI:58207"/>
    </ligand>
</feature>
<evidence type="ECO:0000256" key="4">
    <source>
        <dbReference type="ARBA" id="ARBA00012034"/>
    </source>
</evidence>
<comment type="similarity">
    <text evidence="3">Belongs to the vitamin-B12 independent methionine synthase family.</text>
</comment>
<feature type="binding site" evidence="12">
    <location>
        <position position="648"/>
    </location>
    <ligand>
        <name>Zn(2+)</name>
        <dbReference type="ChEBI" id="CHEBI:29105"/>
        <label>1</label>
        <note>catalytic</note>
    </ligand>
</feature>
<dbReference type="GO" id="GO:0032259">
    <property type="term" value="P:methylation"/>
    <property type="evidence" value="ECO:0007669"/>
    <property type="project" value="UniProtKB-KW"/>
</dbReference>
<sequence>MTESAVLSSIVGFSRMGPNRELKKRVETYWKEYGLIGSDQSKQATAVFEKDIEKLQLQRWTYLKETGLDLVPSGDYSLYDHVLDTAFLFNAIPERYSSLETSPTVRTYFAMARGLQEKGADVPALPMKKWFDTNYHYIVPEISVNQTFSVTTNKPLNDFLLAKSQLHLTTKPVLLGPISFLHLSHIQTKGENQVANPLDLLPSLLPQYIQVVQSLAQAGAKWIQVDEPVFALTLTELERPAYHQWFAKVADGLQQAAGSETHILFTTFFNSIVTSGNLPIVKSLPAGSGIHLDLVRAPEQLNDVLAVLPAKAVISLGLVEGRNVWLTHLQKASDIAVQVVKQLGPQRVIINTSCSLLHKDQNHTKVLSWLSFGIEKIQHVVLITKSVNGVDKEVVSQSIKENTALLQDHSTSPLIHNKQVESRVAKLHADGVQAYYRQNPYTAEVRSNRAGFKAGRISKEQYDKFINEETERCVRVQEEIGIDVLVHGEFERNDMVEFFAEYLLGYLVTVNGWVQSYGSRCVKPAVLYGDCYRNGPMTVDMIKYAQSLTKLPMKGMLTGPTTILKWSFVRNDQPFRDTVFQVALALRDEVEDLDKAGIACIQVDEPAFREGLPLDARLCAEYLKTAVEAFKISTGSVADSTRIHTHMCYSEFEDIFTHIAELDADIMHIECSRSELSLLACFDRFGYPLMVGPGLYDIHSPRVPTHEELKNCLLAMVKYIPASRLWANPDCGLKTRGWSETKAALQVMVDVVKEVRPLIAKQQ</sequence>
<feature type="binding site" evidence="11">
    <location>
        <begin position="520"/>
        <end position="521"/>
    </location>
    <ligand>
        <name>5-methyltetrahydropteroyltri-L-glutamate</name>
        <dbReference type="ChEBI" id="CHEBI:58207"/>
    </ligand>
</feature>
<dbReference type="InterPro" id="IPR013215">
    <property type="entry name" value="Cbl-indep_Met_Synth_N"/>
</dbReference>
<name>A0A915EDN8_9BILA</name>
<feature type="binding site" evidence="11">
    <location>
        <position position="23"/>
    </location>
    <ligand>
        <name>5-methyltetrahydropteroyltri-L-glutamate</name>
        <dbReference type="ChEBI" id="CHEBI:58207"/>
    </ligand>
</feature>
<feature type="binding site" evidence="12">
    <location>
        <position position="731"/>
    </location>
    <ligand>
        <name>Zn(2+)</name>
        <dbReference type="ChEBI" id="CHEBI:29105"/>
        <label>1</label>
        <note>catalytic</note>
    </ligand>
</feature>
<dbReference type="WBParaSite" id="jg4767">
    <property type="protein sequence ID" value="jg4767"/>
    <property type="gene ID" value="jg4767"/>
</dbReference>
<evidence type="ECO:0000256" key="11">
    <source>
        <dbReference type="PIRSR" id="PIRSR000382-1"/>
    </source>
</evidence>
<dbReference type="SUPFAM" id="SSF51726">
    <property type="entry name" value="UROD/MetE-like"/>
    <property type="match status" value="2"/>
</dbReference>
<dbReference type="Proteomes" id="UP000887574">
    <property type="component" value="Unplaced"/>
</dbReference>
<feature type="binding site" evidence="11">
    <location>
        <position position="604"/>
    </location>
    <ligand>
        <name>L-methionine</name>
        <dbReference type="ChEBI" id="CHEBI:57844"/>
    </ligand>
</feature>
<keyword evidence="7" id="KW-0808">Transferase</keyword>
<evidence type="ECO:0000256" key="3">
    <source>
        <dbReference type="ARBA" id="ARBA00009553"/>
    </source>
</evidence>
<comment type="pathway">
    <text evidence="2">Amino-acid biosynthesis; L-methionine biosynthesis via de novo pathway; L-methionine from L-homocysteine (MetE route): step 1/1.</text>
</comment>
<keyword evidence="9 12" id="KW-0862">Zinc</keyword>
<evidence type="ECO:0000256" key="7">
    <source>
        <dbReference type="ARBA" id="ARBA00022679"/>
    </source>
</evidence>
<evidence type="ECO:0000256" key="8">
    <source>
        <dbReference type="ARBA" id="ARBA00022723"/>
    </source>
</evidence>
<feature type="domain" description="Cobalamin-independent methionine synthase MetE C-terminal/archaeal" evidence="14">
    <location>
        <begin position="440"/>
        <end position="753"/>
    </location>
</feature>
<feature type="domain" description="Cobalamin-independent methionine synthase MetE N-terminal" evidence="15">
    <location>
        <begin position="8"/>
        <end position="341"/>
    </location>
</feature>
<proteinExistence type="inferred from homology"/>
<evidence type="ECO:0000256" key="13">
    <source>
        <dbReference type="PIRSR" id="PIRSR000382-3"/>
    </source>
</evidence>
<feature type="binding site" evidence="12">
    <location>
        <position position="646"/>
    </location>
    <ligand>
        <name>Zn(2+)</name>
        <dbReference type="ChEBI" id="CHEBI:29105"/>
        <label>1</label>
        <note>catalytic</note>
    </ligand>
</feature>